<evidence type="ECO:0008006" key="2">
    <source>
        <dbReference type="Google" id="ProtNLM"/>
    </source>
</evidence>
<proteinExistence type="predicted"/>
<dbReference type="SUPFAM" id="SSF81301">
    <property type="entry name" value="Nucleotidyltransferase"/>
    <property type="match status" value="1"/>
</dbReference>
<sequence>MSIRREEEQKYSAFYNGLKNFLNNNSGYNIGGVARWGSRTTGEHRDKSDLDVIFWIIGNPSKQIVYPDLIDKLKRILKVNTDTGSSKIVIKIWKEGISCDLRLLSESDYRTQINTRR</sequence>
<protein>
    <recommendedName>
        <fullName evidence="2">Polymerase nucleotidyl transferase domain-containing protein</fullName>
    </recommendedName>
</protein>
<comment type="caution">
    <text evidence="1">The sequence shown here is derived from an EMBL/GenBank/DDBJ whole genome shotgun (WGS) entry which is preliminary data.</text>
</comment>
<accession>A0A0F9FE60</accession>
<name>A0A0F9FE60_9ZZZZ</name>
<organism evidence="1">
    <name type="scientific">marine sediment metagenome</name>
    <dbReference type="NCBI Taxonomy" id="412755"/>
    <lineage>
        <taxon>unclassified sequences</taxon>
        <taxon>metagenomes</taxon>
        <taxon>ecological metagenomes</taxon>
    </lineage>
</organism>
<dbReference type="AlphaFoldDB" id="A0A0F9FE60"/>
<dbReference type="EMBL" id="LAZR01021633">
    <property type="protein sequence ID" value="KKL84689.1"/>
    <property type="molecule type" value="Genomic_DNA"/>
</dbReference>
<evidence type="ECO:0000313" key="1">
    <source>
        <dbReference type="EMBL" id="KKL84689.1"/>
    </source>
</evidence>
<gene>
    <name evidence="1" type="ORF">LCGC14_1962210</name>
</gene>
<reference evidence="1" key="1">
    <citation type="journal article" date="2015" name="Nature">
        <title>Complex archaea that bridge the gap between prokaryotes and eukaryotes.</title>
        <authorList>
            <person name="Spang A."/>
            <person name="Saw J.H."/>
            <person name="Jorgensen S.L."/>
            <person name="Zaremba-Niedzwiedzka K."/>
            <person name="Martijn J."/>
            <person name="Lind A.E."/>
            <person name="van Eijk R."/>
            <person name="Schleper C."/>
            <person name="Guy L."/>
            <person name="Ettema T.J."/>
        </authorList>
    </citation>
    <scope>NUCLEOTIDE SEQUENCE</scope>
</reference>
<dbReference type="InterPro" id="IPR043519">
    <property type="entry name" value="NT_sf"/>
</dbReference>